<keyword evidence="6" id="KW-1185">Reference proteome</keyword>
<organism evidence="5 6">
    <name type="scientific">Aerosakkonema funiforme FACHB-1375</name>
    <dbReference type="NCBI Taxonomy" id="2949571"/>
    <lineage>
        <taxon>Bacteria</taxon>
        <taxon>Bacillati</taxon>
        <taxon>Cyanobacteriota</taxon>
        <taxon>Cyanophyceae</taxon>
        <taxon>Oscillatoriophycideae</taxon>
        <taxon>Aerosakkonematales</taxon>
        <taxon>Aerosakkonemataceae</taxon>
        <taxon>Aerosakkonema</taxon>
    </lineage>
</organism>
<dbReference type="PANTHER" id="PTHR32176">
    <property type="entry name" value="XYLOSE ISOMERASE"/>
    <property type="match status" value="1"/>
</dbReference>
<feature type="active site" description="Nucleophile" evidence="3">
    <location>
        <position position="46"/>
    </location>
</feature>
<dbReference type="EMBL" id="JACJPW010000123">
    <property type="protein sequence ID" value="MBD2185479.1"/>
    <property type="molecule type" value="Genomic_DNA"/>
</dbReference>
<keyword evidence="3" id="KW-0442">Lipid degradation</keyword>
<dbReference type="Pfam" id="PF01734">
    <property type="entry name" value="Patatin"/>
    <property type="match status" value="1"/>
</dbReference>
<evidence type="ECO:0000256" key="3">
    <source>
        <dbReference type="PROSITE-ProRule" id="PRU01161"/>
    </source>
</evidence>
<evidence type="ECO:0000256" key="2">
    <source>
        <dbReference type="ARBA" id="ARBA00023098"/>
    </source>
</evidence>
<dbReference type="InterPro" id="IPR016035">
    <property type="entry name" value="Acyl_Trfase/lysoPLipase"/>
</dbReference>
<evidence type="ECO:0000259" key="4">
    <source>
        <dbReference type="PROSITE" id="PS51635"/>
    </source>
</evidence>
<keyword evidence="3" id="KW-0378">Hydrolase</keyword>
<sequence length="341" mass="38264">MAFKFKILSIDGGGIRGIIPAIILAEMEKRTGKRIFEMFDLIAGTSTGGILSLGLTMPNPLAPDLAQYTAKDMVELYRKEGKRIFYEPLSERYTKTDDLIRPKYSSEGREEVLSAYLGETPLKNALKPVFITSYDIEIRRPIFFVSDRSAEKIGEYFRKISSGFKMKQAAMATSAAPSYFEPYHLATIQTDSSFYTLVDGGVFANNPTSLAIMEAIIAARRTGEKLDLNEILVVSMGTGSLTRKYSYDRAKNWGLIGWLEPIINIMMDGMSESVASQLEQLLPYDPGYPKQYYRFQAPLNEANDDMDDGSQENIAKLVDIAQLIIAEQNSNLDRLCEELLR</sequence>
<feature type="active site" description="Proton acceptor" evidence="3">
    <location>
        <position position="199"/>
    </location>
</feature>
<feature type="short sequence motif" description="DGA/G" evidence="3">
    <location>
        <begin position="199"/>
        <end position="201"/>
    </location>
</feature>
<dbReference type="PANTHER" id="PTHR32176:SF92">
    <property type="entry name" value="XYLOSE ISOMERASE"/>
    <property type="match status" value="1"/>
</dbReference>
<dbReference type="PROSITE" id="PS51635">
    <property type="entry name" value="PNPLA"/>
    <property type="match status" value="1"/>
</dbReference>
<dbReference type="SUPFAM" id="SSF52151">
    <property type="entry name" value="FabD/lysophospholipase-like"/>
    <property type="match status" value="1"/>
</dbReference>
<dbReference type="RefSeq" id="WP_190473834.1">
    <property type="nucleotide sequence ID" value="NZ_JACJPW010000123.1"/>
</dbReference>
<feature type="short sequence motif" description="GXGXXG" evidence="3">
    <location>
        <begin position="12"/>
        <end position="17"/>
    </location>
</feature>
<evidence type="ECO:0000313" key="5">
    <source>
        <dbReference type="EMBL" id="MBD2185479.1"/>
    </source>
</evidence>
<evidence type="ECO:0000313" key="6">
    <source>
        <dbReference type="Proteomes" id="UP000641646"/>
    </source>
</evidence>
<comment type="caution">
    <text evidence="5">The sequence shown here is derived from an EMBL/GenBank/DDBJ whole genome shotgun (WGS) entry which is preliminary data.</text>
</comment>
<dbReference type="Gene3D" id="3.40.1090.10">
    <property type="entry name" value="Cytosolic phospholipase A2 catalytic domain"/>
    <property type="match status" value="1"/>
</dbReference>
<gene>
    <name evidence="5" type="ORF">H6G03_31150</name>
</gene>
<dbReference type="InterPro" id="IPR002641">
    <property type="entry name" value="PNPLA_dom"/>
</dbReference>
<name>A0A926VKL7_9CYAN</name>
<dbReference type="AlphaFoldDB" id="A0A926VKL7"/>
<dbReference type="Proteomes" id="UP000641646">
    <property type="component" value="Unassembled WGS sequence"/>
</dbReference>
<keyword evidence="2 3" id="KW-0443">Lipid metabolism</keyword>
<dbReference type="GO" id="GO:0047372">
    <property type="term" value="F:monoacylglycerol lipase activity"/>
    <property type="evidence" value="ECO:0007669"/>
    <property type="project" value="TreeGrafter"/>
</dbReference>
<evidence type="ECO:0000256" key="1">
    <source>
        <dbReference type="ARBA" id="ARBA00010240"/>
    </source>
</evidence>
<protein>
    <submittedName>
        <fullName evidence="5">Patatin-like phospholipase family protein</fullName>
    </submittedName>
</protein>
<dbReference type="GO" id="GO:0004620">
    <property type="term" value="F:phospholipase activity"/>
    <property type="evidence" value="ECO:0007669"/>
    <property type="project" value="TreeGrafter"/>
</dbReference>
<accession>A0A926VKL7</accession>
<feature type="short sequence motif" description="GXSXG" evidence="3">
    <location>
        <begin position="44"/>
        <end position="48"/>
    </location>
</feature>
<comment type="similarity">
    <text evidence="1">Belongs to the patatin family.</text>
</comment>
<reference evidence="5" key="1">
    <citation type="journal article" date="2015" name="ISME J.">
        <title>Draft Genome Sequence of Streptomyces incarnatus NRRL8089, which Produces the Nucleoside Antibiotic Sinefungin.</title>
        <authorList>
            <person name="Oshima K."/>
            <person name="Hattori M."/>
            <person name="Shimizu H."/>
            <person name="Fukuda K."/>
            <person name="Nemoto M."/>
            <person name="Inagaki K."/>
            <person name="Tamura T."/>
        </authorList>
    </citation>
    <scope>NUCLEOTIDE SEQUENCE</scope>
    <source>
        <strain evidence="5">FACHB-1375</strain>
    </source>
</reference>
<dbReference type="GO" id="GO:0016042">
    <property type="term" value="P:lipid catabolic process"/>
    <property type="evidence" value="ECO:0007669"/>
    <property type="project" value="UniProtKB-UniRule"/>
</dbReference>
<feature type="domain" description="PNPLA" evidence="4">
    <location>
        <begin position="8"/>
        <end position="212"/>
    </location>
</feature>
<proteinExistence type="inferred from homology"/>
<reference evidence="5" key="2">
    <citation type="submission" date="2020-08" db="EMBL/GenBank/DDBJ databases">
        <authorList>
            <person name="Chen M."/>
            <person name="Teng W."/>
            <person name="Zhao L."/>
            <person name="Hu C."/>
            <person name="Zhou Y."/>
            <person name="Han B."/>
            <person name="Song L."/>
            <person name="Shu W."/>
        </authorList>
    </citation>
    <scope>NUCLEOTIDE SEQUENCE</scope>
    <source>
        <strain evidence="5">FACHB-1375</strain>
    </source>
</reference>